<dbReference type="Gene3D" id="3.40.50.720">
    <property type="entry name" value="NAD(P)-binding Rossmann-like Domain"/>
    <property type="match status" value="1"/>
</dbReference>
<evidence type="ECO:0000313" key="2">
    <source>
        <dbReference type="EMBL" id="MBB4229351.1"/>
    </source>
</evidence>
<gene>
    <name evidence="2" type="ORF">GGD56_003202</name>
</gene>
<dbReference type="RefSeq" id="WP_022716026.1">
    <property type="nucleotide sequence ID" value="NZ_JACIFX010000004.1"/>
</dbReference>
<feature type="region of interest" description="Disordered" evidence="1">
    <location>
        <begin position="73"/>
        <end position="114"/>
    </location>
</feature>
<keyword evidence="3" id="KW-1185">Reference proteome</keyword>
<reference evidence="2 3" key="1">
    <citation type="submission" date="2020-08" db="EMBL/GenBank/DDBJ databases">
        <title>Genomic Encyclopedia of Type Strains, Phase IV (KMG-V): Genome sequencing to study the core and pangenomes of soil and plant-associated prokaryotes.</title>
        <authorList>
            <person name="Whitman W."/>
        </authorList>
    </citation>
    <scope>NUCLEOTIDE SEQUENCE [LARGE SCALE GENOMIC DNA]</scope>
    <source>
        <strain evidence="2 3">SEMIA 4087</strain>
    </source>
</reference>
<sequence length="114" mass="13137">MDRALACLPLPEGLPERIQAYNSTCTARFGKRLGGRILIRPDPFVNASGVILSYFEQVMNVMHIPFGLMKRRSRERRNLQTTQALEDMTDKKVPHPRRLPEGRQRDRSAPLSHR</sequence>
<proteinExistence type="predicted"/>
<comment type="caution">
    <text evidence="2">The sequence shown here is derived from an EMBL/GenBank/DDBJ whole genome shotgun (WGS) entry which is preliminary data.</text>
</comment>
<accession>A0ABR6IND0</accession>
<dbReference type="Proteomes" id="UP000551353">
    <property type="component" value="Unassembled WGS sequence"/>
</dbReference>
<feature type="compositionally biased region" description="Basic and acidic residues" evidence="1">
    <location>
        <begin position="88"/>
        <end position="108"/>
    </location>
</feature>
<dbReference type="EMBL" id="JACIFX010000004">
    <property type="protein sequence ID" value="MBB4229351.1"/>
    <property type="molecule type" value="Genomic_DNA"/>
</dbReference>
<dbReference type="InterPro" id="IPR036291">
    <property type="entry name" value="NAD(P)-bd_dom_sf"/>
</dbReference>
<evidence type="ECO:0000313" key="3">
    <source>
        <dbReference type="Proteomes" id="UP000551353"/>
    </source>
</evidence>
<protein>
    <submittedName>
        <fullName evidence="2">Uncharacterized protein</fullName>
    </submittedName>
</protein>
<evidence type="ECO:0000256" key="1">
    <source>
        <dbReference type="SAM" id="MobiDB-lite"/>
    </source>
</evidence>
<name>A0ABR6IND0_9HYPH</name>
<dbReference type="SUPFAM" id="SSF51735">
    <property type="entry name" value="NAD(P)-binding Rossmann-fold domains"/>
    <property type="match status" value="1"/>
</dbReference>
<organism evidence="2 3">
    <name type="scientific">Rhizobium mongolense</name>
    <dbReference type="NCBI Taxonomy" id="57676"/>
    <lineage>
        <taxon>Bacteria</taxon>
        <taxon>Pseudomonadati</taxon>
        <taxon>Pseudomonadota</taxon>
        <taxon>Alphaproteobacteria</taxon>
        <taxon>Hyphomicrobiales</taxon>
        <taxon>Rhizobiaceae</taxon>
        <taxon>Rhizobium/Agrobacterium group</taxon>
        <taxon>Rhizobium</taxon>
    </lineage>
</organism>